<keyword evidence="5 8" id="KW-0812">Transmembrane</keyword>
<dbReference type="HOGENOM" id="CLU_1190470_0_0_1"/>
<dbReference type="OrthoDB" id="2151161at2759"/>
<feature type="transmembrane region" description="Helical" evidence="8">
    <location>
        <begin position="62"/>
        <end position="87"/>
    </location>
</feature>
<reference evidence="9 10" key="1">
    <citation type="journal article" date="2012" name="FEMS Yeast Res.">
        <title>The genome sequence of the wine yeast VIN7 reveals an allotriploid hybrid genome with Saccharomyces cerevisiae and Saccharomyces kudriavzevii origins.</title>
        <authorList>
            <person name="Borneman A.R."/>
            <person name="Desany B.A."/>
            <person name="Riches D."/>
            <person name="Affourtit J.P."/>
            <person name="Forgan A.H."/>
            <person name="Pretorius I.S."/>
            <person name="Egholm M."/>
            <person name="Chambers P.J."/>
        </authorList>
    </citation>
    <scope>NUCLEOTIDE SEQUENCE [LARGE SCALE GENOMIC DNA]</scope>
    <source>
        <strain evidence="9 10">VIN7</strain>
    </source>
</reference>
<comment type="caution">
    <text evidence="9">The sequence shown here is derived from an EMBL/GenBank/DDBJ whole genome shotgun (WGS) entry which is preliminary data.</text>
</comment>
<evidence type="ECO:0000256" key="2">
    <source>
        <dbReference type="ARBA" id="ARBA00004653"/>
    </source>
</evidence>
<comment type="function">
    <text evidence="1 8">Golgi membrane protein involved in vesicular trafficking.</text>
</comment>
<evidence type="ECO:0000313" key="10">
    <source>
        <dbReference type="Proteomes" id="UP000009009"/>
    </source>
</evidence>
<feature type="transmembrane region" description="Helical" evidence="8">
    <location>
        <begin position="164"/>
        <end position="182"/>
    </location>
</feature>
<feature type="transmembrane region" description="Helical" evidence="8">
    <location>
        <begin position="139"/>
        <end position="157"/>
    </location>
</feature>
<dbReference type="Proteomes" id="UP000009009">
    <property type="component" value="Unassembled WGS sequence"/>
</dbReference>
<dbReference type="GO" id="GO:0016192">
    <property type="term" value="P:vesicle-mediated transport"/>
    <property type="evidence" value="ECO:0007669"/>
    <property type="project" value="TreeGrafter"/>
</dbReference>
<keyword evidence="10" id="KW-1185">Reference proteome</keyword>
<gene>
    <name evidence="9" type="ORF">VIN7_6198</name>
</gene>
<evidence type="ECO:0000256" key="6">
    <source>
        <dbReference type="ARBA" id="ARBA00022989"/>
    </source>
</evidence>
<accession>H0GSP3</accession>
<dbReference type="AlphaFoldDB" id="H0GSP3"/>
<protein>
    <recommendedName>
        <fullName evidence="4 8">Golgi apparatus membrane protein TVP23</fullName>
    </recommendedName>
</protein>
<evidence type="ECO:0000256" key="8">
    <source>
        <dbReference type="RuleBase" id="RU361206"/>
    </source>
</evidence>
<organism evidence="9 10">
    <name type="scientific">Saccharomyces cerevisiae x Saccharomyces kudriavzevii (strain VIN7)</name>
    <name type="common">Yeast</name>
    <dbReference type="NCBI Taxonomy" id="1095631"/>
    <lineage>
        <taxon>Eukaryota</taxon>
        <taxon>Fungi</taxon>
        <taxon>Dikarya</taxon>
        <taxon>Ascomycota</taxon>
        <taxon>Saccharomycotina</taxon>
        <taxon>Saccharomycetes</taxon>
        <taxon>Saccharomycetales</taxon>
        <taxon>Saccharomycetaceae</taxon>
        <taxon>Saccharomyces</taxon>
    </lineage>
</organism>
<keyword evidence="6 8" id="KW-1133">Transmembrane helix</keyword>
<keyword evidence="8" id="KW-0333">Golgi apparatus</keyword>
<comment type="similarity">
    <text evidence="3 8">Belongs to the TVP23 family.</text>
</comment>
<evidence type="ECO:0000256" key="4">
    <source>
        <dbReference type="ARBA" id="ARBA00013603"/>
    </source>
</evidence>
<evidence type="ECO:0000256" key="1">
    <source>
        <dbReference type="ARBA" id="ARBA00003246"/>
    </source>
</evidence>
<dbReference type="EMBL" id="AGVY01000162">
    <property type="protein sequence ID" value="EHN03185.1"/>
    <property type="molecule type" value="Genomic_DNA"/>
</dbReference>
<sequence length="233" mass="26797">MRKMKNSVVSNRSLPVIANLNHNSAGNCIFKMDQARNFYSTILKSSHPLLLSFHLAGKAIPIVFYIIGSMFLNFTPQFITVVLLLSFDFYLTKNITGRKLIQLRWWYDSTDVNKNSNFTFESYKQYAPGPPVNAIDSKLFWWSMYVTPIIWGVFAVLCLLRLKIFYLILVIVAVCLTAWNTYGFRCCDKWEPANGQSDGQDTNSWFALPSIPGFENLSRLANIQSFFQRQSQP</sequence>
<evidence type="ECO:0000313" key="9">
    <source>
        <dbReference type="EMBL" id="EHN03185.1"/>
    </source>
</evidence>
<dbReference type="InterPro" id="IPR008564">
    <property type="entry name" value="TVP23-like"/>
</dbReference>
<evidence type="ECO:0000256" key="3">
    <source>
        <dbReference type="ARBA" id="ARBA00005467"/>
    </source>
</evidence>
<evidence type="ECO:0000256" key="5">
    <source>
        <dbReference type="ARBA" id="ARBA00022692"/>
    </source>
</evidence>
<dbReference type="PhylomeDB" id="H0GSP3"/>
<keyword evidence="7 8" id="KW-0472">Membrane</keyword>
<dbReference type="Pfam" id="PF05832">
    <property type="entry name" value="DUF846"/>
    <property type="match status" value="1"/>
</dbReference>
<evidence type="ECO:0000256" key="7">
    <source>
        <dbReference type="ARBA" id="ARBA00023136"/>
    </source>
</evidence>
<dbReference type="PANTHER" id="PTHR13019">
    <property type="entry name" value="GOLGI APPARATUS MEMBRANE PROTEIN TVP23"/>
    <property type="match status" value="1"/>
</dbReference>
<proteinExistence type="inferred from homology"/>
<dbReference type="GO" id="GO:0009306">
    <property type="term" value="P:protein secretion"/>
    <property type="evidence" value="ECO:0007669"/>
    <property type="project" value="TreeGrafter"/>
</dbReference>
<name>H0GSP3_SACCK</name>
<dbReference type="PANTHER" id="PTHR13019:SF7">
    <property type="entry name" value="GOLGI APPARATUS MEMBRANE PROTEIN TVP23"/>
    <property type="match status" value="1"/>
</dbReference>
<dbReference type="GO" id="GO:0000139">
    <property type="term" value="C:Golgi membrane"/>
    <property type="evidence" value="ECO:0007669"/>
    <property type="project" value="UniProtKB-SubCell"/>
</dbReference>
<comment type="subcellular location">
    <subcellularLocation>
        <location evidence="2 8">Golgi apparatus membrane</location>
        <topology evidence="2 8">Multi-pass membrane protein</topology>
    </subcellularLocation>
</comment>